<dbReference type="FunCoup" id="Q753J6">
    <property type="interactions" value="96"/>
</dbReference>
<dbReference type="RefSeq" id="NP_985863.1">
    <property type="nucleotide sequence ID" value="NM_211218.1"/>
</dbReference>
<reference evidence="3" key="2">
    <citation type="journal article" date="2013" name="G3 (Bethesda)">
        <title>Genomes of Ashbya fungi isolated from insects reveal four mating-type loci, numerous translocations, lack of transposons, and distinct gene duplications.</title>
        <authorList>
            <person name="Dietrich F.S."/>
            <person name="Voegeli S."/>
            <person name="Kuo S."/>
            <person name="Philippsen P."/>
        </authorList>
    </citation>
    <scope>GENOME REANNOTATION</scope>
    <source>
        <strain evidence="3">ATCC 10895 / CBS 109.51 / FGSC 9923 / NRRL Y-1056</strain>
    </source>
</reference>
<proteinExistence type="predicted"/>
<organism evidence="2 3">
    <name type="scientific">Eremothecium gossypii (strain ATCC 10895 / CBS 109.51 / FGSC 9923 / NRRL Y-1056)</name>
    <name type="common">Yeast</name>
    <name type="synonym">Ashbya gossypii</name>
    <dbReference type="NCBI Taxonomy" id="284811"/>
    <lineage>
        <taxon>Eukaryota</taxon>
        <taxon>Fungi</taxon>
        <taxon>Dikarya</taxon>
        <taxon>Ascomycota</taxon>
        <taxon>Saccharomycotina</taxon>
        <taxon>Saccharomycetes</taxon>
        <taxon>Saccharomycetales</taxon>
        <taxon>Saccharomycetaceae</taxon>
        <taxon>Eremothecium</taxon>
    </lineage>
</organism>
<sequence length="1191" mass="136473">MVKKNKVKSDTPTVVSPLASVIHTYKPSIQSLLELNVQEGDPHFELMIVEKVVVTLFMTRGGNSILHLLYDLSCGRIKLSEYRQSLKVRSNVHQWKTCYKEWGSRRDTLSRFLDFCLRNEDCALDYTEYGRVMRKLPLQFLLPAGLHAYVLDEGYNLLLDYIINSRLMWEELLIQGIPRLLPELIEDYNRVFEFNGYYTWYGGAPSGAGAANSTRELHTKVLYALFDKLTVAKELLPRLNATVWSHSWPPMYHKHGINEFSNEEEDLYDFDSELEGDSWPQHKSSAKEQVYTFELNRDGSLEFPNVFLHTRRRHETLYRILGLPNRECPLLRAQFMTLCALVDPITQPPPTEKHIISIDLIYQMFLGSISSLLESSLRGQDWRFHVCHNLQKIILATMKRLNCHDSEVLNSINNSDETVHWNVNIGKWTPRGLNTQDLELLYMVDMLGIYTIYQLYSDLPVQMNPFLPLSFHLWKNLTNVLLLGLEIDRFEEDRETFSTPIIVRATIRGSAALRSVVATMINSHFSIKEHDFKHEPINLFMSPHGRKLCQGALYADVRSHAAAMLALGIELNDVTDLLSDLQPGDRFDDDVKYMFDYEYDDYNAIDPEQLYDENEEDLERLEEIQQRERIKDMRGYYKRCHCVFDDDELLSDEEGTDTGEHTDNHITETVQSAPLNLVTGVSTSGPQKVAVRSRDYVEFDFNGKDWRDIPRGMNFYYVEDYVFVNKLHADVLHYLMKEATSKKLESNQSSFILRSVATCIKLEQEKTMVHDAIFKSKDKSPLSASGSEGSNGLTSDFIYEKWCEDALFEKMMYYNNDLVWRMMDEMLMCSGYRRVLIWFITHLELSHSVIHYIFELVMGMRGNVAYKDLEEEYIINRNLDLLDSFSLGSSCIPASIPFSRQGPIVLSTIEVNMLLQEFFINAAIYFSNYLRDTASYEHLDVEQPEEQTEIEEGEAEDEIADERLTASSHVLGLMKLLCFMVDMLIEKKKLDFTDSEYLFELQTLLMNWIGLVPEARTLFFKLKSTLLNSSALNGSALSHLEGELASNDNDDSEPVDTAEDAGPMDKSNGLDGLPLCDIGALTNGQPTSAANSAPNGMSESNISYCNQMLIKLLPPHSADENAAVTALRSFIAKHPLTTKTAIFGRRVIYQDNAIMGLYMADKELQQREFLAEFGIDYNAVANNNSDAEVSS</sequence>
<dbReference type="InParanoid" id="Q753J6"/>
<dbReference type="AlphaFoldDB" id="Q753J6"/>
<evidence type="ECO:0000313" key="2">
    <source>
        <dbReference type="EMBL" id="AAS53687.1"/>
    </source>
</evidence>
<dbReference type="KEGG" id="ago:AGOS_AFR316W"/>
<dbReference type="Proteomes" id="UP000000591">
    <property type="component" value="Chromosome VI"/>
</dbReference>
<reference evidence="2 3" key="1">
    <citation type="journal article" date="2004" name="Science">
        <title>The Ashbya gossypii genome as a tool for mapping the ancient Saccharomyces cerevisiae genome.</title>
        <authorList>
            <person name="Dietrich F.S."/>
            <person name="Voegeli S."/>
            <person name="Brachat S."/>
            <person name="Lerch A."/>
            <person name="Gates K."/>
            <person name="Steiner S."/>
            <person name="Mohr C."/>
            <person name="Pohlmann R."/>
            <person name="Luedi P."/>
            <person name="Choi S."/>
            <person name="Wing R.A."/>
            <person name="Flavier A."/>
            <person name="Gaffney T.D."/>
            <person name="Philippsen P."/>
        </authorList>
    </citation>
    <scope>NUCLEOTIDE SEQUENCE [LARGE SCALE GENOMIC DNA]</scope>
    <source>
        <strain evidence="3">ATCC 10895 / CBS 109.51 / FGSC 9923 / NRRL Y-1056</strain>
    </source>
</reference>
<dbReference type="HOGENOM" id="CLU_280757_0_0_1"/>
<dbReference type="EMBL" id="AE016819">
    <property type="protein sequence ID" value="AAS53687.1"/>
    <property type="molecule type" value="Genomic_DNA"/>
</dbReference>
<protein>
    <submittedName>
        <fullName evidence="2">AFR316Wp</fullName>
    </submittedName>
</protein>
<evidence type="ECO:0000313" key="3">
    <source>
        <dbReference type="Proteomes" id="UP000000591"/>
    </source>
</evidence>
<dbReference type="OrthoDB" id="3980110at2759"/>
<dbReference type="eggNOG" id="ENOG502QT7N">
    <property type="taxonomic scope" value="Eukaryota"/>
</dbReference>
<name>Q753J6_EREGS</name>
<keyword evidence="3" id="KW-1185">Reference proteome</keyword>
<gene>
    <name evidence="2" type="ORF">AGOS_AFR316W</name>
</gene>
<evidence type="ECO:0000256" key="1">
    <source>
        <dbReference type="SAM" id="MobiDB-lite"/>
    </source>
</evidence>
<feature type="compositionally biased region" description="Acidic residues" evidence="1">
    <location>
        <begin position="1048"/>
        <end position="1059"/>
    </location>
</feature>
<dbReference type="OMA" id="EMLMCSG"/>
<dbReference type="STRING" id="284811.Q753J6"/>
<dbReference type="GeneID" id="4622127"/>
<accession>Q753J6</accession>
<feature type="region of interest" description="Disordered" evidence="1">
    <location>
        <begin position="1044"/>
        <end position="1066"/>
    </location>
</feature>